<reference evidence="2 3" key="1">
    <citation type="submission" date="2019-04" db="EMBL/GenBank/DDBJ databases">
        <authorList>
            <person name="Liu A."/>
        </authorList>
    </citation>
    <scope>NUCLEOTIDE SEQUENCE [LARGE SCALE GENOMIC DNA]</scope>
    <source>
        <strain evidence="2 3">RZ03</strain>
    </source>
</reference>
<evidence type="ECO:0000256" key="1">
    <source>
        <dbReference type="SAM" id="Phobius"/>
    </source>
</evidence>
<dbReference type="RefSeq" id="WP_135875697.1">
    <property type="nucleotide sequence ID" value="NZ_SRSO01000004.1"/>
</dbReference>
<protein>
    <submittedName>
        <fullName evidence="2">Uncharacterized protein</fullName>
    </submittedName>
</protein>
<dbReference type="AlphaFoldDB" id="A0A4S1E0V4"/>
<evidence type="ECO:0000313" key="2">
    <source>
        <dbReference type="EMBL" id="TGV03943.1"/>
    </source>
</evidence>
<dbReference type="OrthoDB" id="1433719at2"/>
<keyword evidence="3" id="KW-1185">Reference proteome</keyword>
<feature type="transmembrane region" description="Helical" evidence="1">
    <location>
        <begin position="6"/>
        <end position="24"/>
    </location>
</feature>
<gene>
    <name evidence="2" type="ORF">EM932_03885</name>
</gene>
<comment type="caution">
    <text evidence="2">The sequence shown here is derived from an EMBL/GenBank/DDBJ whole genome shotgun (WGS) entry which is preliminary data.</text>
</comment>
<keyword evidence="1" id="KW-1133">Transmembrane helix</keyword>
<proteinExistence type="predicted"/>
<dbReference type="EMBL" id="SRSO01000004">
    <property type="protein sequence ID" value="TGV03943.1"/>
    <property type="molecule type" value="Genomic_DNA"/>
</dbReference>
<organism evidence="2 3">
    <name type="scientific">Flavivirga rizhaonensis</name>
    <dbReference type="NCBI Taxonomy" id="2559571"/>
    <lineage>
        <taxon>Bacteria</taxon>
        <taxon>Pseudomonadati</taxon>
        <taxon>Bacteroidota</taxon>
        <taxon>Flavobacteriia</taxon>
        <taxon>Flavobacteriales</taxon>
        <taxon>Flavobacteriaceae</taxon>
        <taxon>Flavivirga</taxon>
    </lineage>
</organism>
<keyword evidence="1" id="KW-0472">Membrane</keyword>
<name>A0A4S1E0V4_9FLAO</name>
<accession>A0A4S1E0V4</accession>
<keyword evidence="1" id="KW-0812">Transmembrane</keyword>
<evidence type="ECO:0000313" key="3">
    <source>
        <dbReference type="Proteomes" id="UP000307602"/>
    </source>
</evidence>
<dbReference type="Proteomes" id="UP000307602">
    <property type="component" value="Unassembled WGS sequence"/>
</dbReference>
<sequence>MLKSFVIKLFIIAITFITIYLFFIDKLAKGFVDTNYNKFTQEAGGLILGLSRANEGISTLIIEEELKKYDFFSNKPLVNFALNEAHFGEVYYEAIKKKIKTNNGIFILSISPGNFTAPLGLDDEKVFEYDERLTLGKINNFVTSPNYNYIMNIYGASLYNSLHDFDQWNHRVSHLNGWNEVKLESELDTITDKDIEYWKSLTLKFYDQKIKTEQISSYRYNYFIKTIEYLKTKGEVFFIRMPSDSTILKIENSHWENFDFEMDSIAKSYHIPYFNYSKKSNNYKTYDGSHLESESAKKFTKLLCEDIKKLLTKNR</sequence>